<dbReference type="PANTHER" id="PTHR30547:SF0">
    <property type="entry name" value="BLR8175 PROTEIN"/>
    <property type="match status" value="1"/>
</dbReference>
<reference evidence="2 3" key="1">
    <citation type="submission" date="2020-04" db="EMBL/GenBank/DDBJ databases">
        <title>Chitinophaga sp. G-6-1-13 sp. nov., isolated from soil.</title>
        <authorList>
            <person name="Dahal R.H."/>
            <person name="Chaudhary D.K."/>
        </authorList>
    </citation>
    <scope>NUCLEOTIDE SEQUENCE [LARGE SCALE GENOMIC DNA]</scope>
    <source>
        <strain evidence="2 3">G-6-1-13</strain>
    </source>
</reference>
<evidence type="ECO:0000259" key="1">
    <source>
        <dbReference type="Pfam" id="PF06250"/>
    </source>
</evidence>
<feature type="domain" description="YhcG PDDEXK nuclease" evidence="1">
    <location>
        <begin position="1"/>
        <end position="45"/>
    </location>
</feature>
<organism evidence="2 3">
    <name type="scientific">Chitinophaga fulva</name>
    <dbReference type="NCBI Taxonomy" id="2728842"/>
    <lineage>
        <taxon>Bacteria</taxon>
        <taxon>Pseudomonadati</taxon>
        <taxon>Bacteroidota</taxon>
        <taxon>Chitinophagia</taxon>
        <taxon>Chitinophagales</taxon>
        <taxon>Chitinophagaceae</taxon>
        <taxon>Chitinophaga</taxon>
    </lineage>
</organism>
<dbReference type="Pfam" id="PF06250">
    <property type="entry name" value="YhcG_C"/>
    <property type="match status" value="1"/>
</dbReference>
<dbReference type="Proteomes" id="UP000583266">
    <property type="component" value="Unassembled WGS sequence"/>
</dbReference>
<sequence>MGIILCRLKDKIEVEYALRDLNKPIGISSFELSEIIPDDLKTQLPTIEEMERELMDE</sequence>
<protein>
    <submittedName>
        <fullName evidence="2">DUF1016 domain-containing protein</fullName>
    </submittedName>
</protein>
<evidence type="ECO:0000313" key="2">
    <source>
        <dbReference type="EMBL" id="NML38129.1"/>
    </source>
</evidence>
<dbReference type="AlphaFoldDB" id="A0A848GL58"/>
<dbReference type="PANTHER" id="PTHR30547">
    <property type="entry name" value="UNCHARACTERIZED PROTEIN YHCG-RELATED"/>
    <property type="match status" value="1"/>
</dbReference>
<dbReference type="EMBL" id="JABBGC010000001">
    <property type="protein sequence ID" value="NML38129.1"/>
    <property type="molecule type" value="Genomic_DNA"/>
</dbReference>
<dbReference type="InterPro" id="IPR053148">
    <property type="entry name" value="PD-DEXK-like_domain"/>
</dbReference>
<dbReference type="InterPro" id="IPR009362">
    <property type="entry name" value="YhcG_C"/>
</dbReference>
<comment type="caution">
    <text evidence="2">The sequence shown here is derived from an EMBL/GenBank/DDBJ whole genome shotgun (WGS) entry which is preliminary data.</text>
</comment>
<accession>A0A848GL58</accession>
<name>A0A848GL58_9BACT</name>
<gene>
    <name evidence="2" type="ORF">HHL17_13065</name>
</gene>
<proteinExistence type="predicted"/>
<keyword evidence="3" id="KW-1185">Reference proteome</keyword>
<evidence type="ECO:0000313" key="3">
    <source>
        <dbReference type="Proteomes" id="UP000583266"/>
    </source>
</evidence>